<organism evidence="18 19">
    <name type="scientific">Gordonia humi</name>
    <dbReference type="NCBI Taxonomy" id="686429"/>
    <lineage>
        <taxon>Bacteria</taxon>
        <taxon>Bacillati</taxon>
        <taxon>Actinomycetota</taxon>
        <taxon>Actinomycetes</taxon>
        <taxon>Mycobacteriales</taxon>
        <taxon>Gordoniaceae</taxon>
        <taxon>Gordonia</taxon>
    </lineage>
</organism>
<evidence type="ECO:0000313" key="19">
    <source>
        <dbReference type="Proteomes" id="UP000551501"/>
    </source>
</evidence>
<keyword evidence="11 16" id="KW-0472">Membrane</keyword>
<evidence type="ECO:0000313" key="18">
    <source>
        <dbReference type="EMBL" id="MBB4136940.1"/>
    </source>
</evidence>
<dbReference type="PANTHER" id="PTHR22888">
    <property type="entry name" value="CYTOCHROME C OXIDASE, SUBUNIT II"/>
    <property type="match status" value="1"/>
</dbReference>
<evidence type="ECO:0000256" key="2">
    <source>
        <dbReference type="ARBA" id="ARBA00007866"/>
    </source>
</evidence>
<keyword evidence="8" id="KW-0249">Electron transport</keyword>
<evidence type="ECO:0000256" key="9">
    <source>
        <dbReference type="ARBA" id="ARBA00022989"/>
    </source>
</evidence>
<evidence type="ECO:0000256" key="7">
    <source>
        <dbReference type="ARBA" id="ARBA00022967"/>
    </source>
</evidence>
<comment type="caution">
    <text evidence="18">The sequence shown here is derived from an EMBL/GenBank/DDBJ whole genome shotgun (WGS) entry which is preliminary data.</text>
</comment>
<keyword evidence="9 16" id="KW-1133">Transmembrane helix</keyword>
<feature type="transmembrane region" description="Helical" evidence="16">
    <location>
        <begin position="110"/>
        <end position="132"/>
    </location>
</feature>
<comment type="subcellular location">
    <subcellularLocation>
        <location evidence="1">Membrane</location>
        <topology evidence="1">Multi-pass membrane protein</topology>
    </subcellularLocation>
</comment>
<feature type="compositionally biased region" description="Basic and acidic residues" evidence="15">
    <location>
        <begin position="351"/>
        <end position="361"/>
    </location>
</feature>
<dbReference type="SUPFAM" id="SSF49503">
    <property type="entry name" value="Cupredoxins"/>
    <property type="match status" value="1"/>
</dbReference>
<evidence type="ECO:0000256" key="1">
    <source>
        <dbReference type="ARBA" id="ARBA00004141"/>
    </source>
</evidence>
<sequence length="383" mass="42642">MKLTNRGRPSARRGKSASRTIKTLSALAVLGVVVLMTSGCSADEALRFGWPEGVTPEAHDMRQFWTWSVIAALAMGVLVWGLIFWTITFHRAKADGSDDDMIPRQTGYNVPLELAYTAIPFVLIAVMFYFTVIVQNKVEDKQENPAVVVDVTAFQWNWKFGYNSVNLDGRQLVDPADSRKGDPFELQIPQYREHEGEKEEIHGAAGGRSAEERKYLTYDKIETLGTSSTIPVLVLPTDTRIQFDLAAADVVHSFWVPEFLFKRDVMPFPEQNHQDPSFQISSIDREGAFVGRCAEMCGTFHAMMNFEVRAVSPADFAKYIEYRDANPKASNAEALEAICQEPESVTTVPFDTRRVSNDKLPSDIGDASNTKLAQCKPAQGGDS</sequence>
<dbReference type="EMBL" id="JACIFP010000001">
    <property type="protein sequence ID" value="MBB4136940.1"/>
    <property type="molecule type" value="Genomic_DNA"/>
</dbReference>
<keyword evidence="19" id="KW-1185">Reference proteome</keyword>
<dbReference type="InterPro" id="IPR002429">
    <property type="entry name" value="CcO_II-like_C"/>
</dbReference>
<evidence type="ECO:0000256" key="5">
    <source>
        <dbReference type="ARBA" id="ARBA00022692"/>
    </source>
</evidence>
<evidence type="ECO:0000256" key="4">
    <source>
        <dbReference type="ARBA" id="ARBA00022448"/>
    </source>
</evidence>
<dbReference type="Pfam" id="PF00116">
    <property type="entry name" value="COX2"/>
    <property type="match status" value="1"/>
</dbReference>
<evidence type="ECO:0000256" key="10">
    <source>
        <dbReference type="ARBA" id="ARBA00023008"/>
    </source>
</evidence>
<evidence type="ECO:0000256" key="14">
    <source>
        <dbReference type="ARBA" id="ARBA00047816"/>
    </source>
</evidence>
<keyword evidence="4" id="KW-0813">Transport</keyword>
<dbReference type="GO" id="GO:0005507">
    <property type="term" value="F:copper ion binding"/>
    <property type="evidence" value="ECO:0007669"/>
    <property type="project" value="InterPro"/>
</dbReference>
<evidence type="ECO:0000256" key="13">
    <source>
        <dbReference type="ARBA" id="ARBA00031399"/>
    </source>
</evidence>
<dbReference type="GO" id="GO:0042773">
    <property type="term" value="P:ATP synthesis coupled electron transport"/>
    <property type="evidence" value="ECO:0007669"/>
    <property type="project" value="TreeGrafter"/>
</dbReference>
<keyword evidence="6" id="KW-0479">Metal-binding</keyword>
<evidence type="ECO:0000256" key="15">
    <source>
        <dbReference type="SAM" id="MobiDB-lite"/>
    </source>
</evidence>
<dbReference type="AlphaFoldDB" id="A0A840F9W0"/>
<reference evidence="18 19" key="1">
    <citation type="submission" date="2020-08" db="EMBL/GenBank/DDBJ databases">
        <title>Sequencing the genomes of 1000 actinobacteria strains.</title>
        <authorList>
            <person name="Klenk H.-P."/>
        </authorList>
    </citation>
    <scope>NUCLEOTIDE SEQUENCE [LARGE SCALE GENOMIC DNA]</scope>
    <source>
        <strain evidence="18 19">DSM 45298</strain>
    </source>
</reference>
<dbReference type="InterPro" id="IPR045187">
    <property type="entry name" value="CcO_II"/>
</dbReference>
<feature type="transmembrane region" description="Helical" evidence="16">
    <location>
        <begin position="66"/>
        <end position="89"/>
    </location>
</feature>
<dbReference type="Gene3D" id="1.10.287.90">
    <property type="match status" value="1"/>
</dbReference>
<evidence type="ECO:0000256" key="3">
    <source>
        <dbReference type="ARBA" id="ARBA00012949"/>
    </source>
</evidence>
<keyword evidence="7" id="KW-1278">Translocase</keyword>
<evidence type="ECO:0000259" key="17">
    <source>
        <dbReference type="PROSITE" id="PS50857"/>
    </source>
</evidence>
<comment type="catalytic activity">
    <reaction evidence="14">
        <text>4 Fe(II)-[cytochrome c] + O2 + 8 H(+)(in) = 4 Fe(III)-[cytochrome c] + 2 H2O + 4 H(+)(out)</text>
        <dbReference type="Rhea" id="RHEA:11436"/>
        <dbReference type="Rhea" id="RHEA-COMP:10350"/>
        <dbReference type="Rhea" id="RHEA-COMP:14399"/>
        <dbReference type="ChEBI" id="CHEBI:15377"/>
        <dbReference type="ChEBI" id="CHEBI:15378"/>
        <dbReference type="ChEBI" id="CHEBI:15379"/>
        <dbReference type="ChEBI" id="CHEBI:29033"/>
        <dbReference type="ChEBI" id="CHEBI:29034"/>
        <dbReference type="EC" id="7.1.1.9"/>
    </reaction>
</comment>
<dbReference type="EC" id="7.1.1.9" evidence="3"/>
<dbReference type="Gene3D" id="2.60.40.420">
    <property type="entry name" value="Cupredoxins - blue copper proteins"/>
    <property type="match status" value="1"/>
</dbReference>
<comment type="similarity">
    <text evidence="2">Belongs to the cytochrome c oxidase subunit 2 family.</text>
</comment>
<accession>A0A840F9W0</accession>
<dbReference type="PROSITE" id="PS00078">
    <property type="entry name" value="COX2"/>
    <property type="match status" value="1"/>
</dbReference>
<evidence type="ECO:0000256" key="8">
    <source>
        <dbReference type="ARBA" id="ARBA00022982"/>
    </source>
</evidence>
<feature type="region of interest" description="Disordered" evidence="15">
    <location>
        <begin position="349"/>
        <end position="383"/>
    </location>
</feature>
<keyword evidence="10" id="KW-0186">Copper</keyword>
<name>A0A840F9W0_9ACTN</name>
<dbReference type="GO" id="GO:0016020">
    <property type="term" value="C:membrane"/>
    <property type="evidence" value="ECO:0007669"/>
    <property type="project" value="UniProtKB-SubCell"/>
</dbReference>
<protein>
    <recommendedName>
        <fullName evidence="3">cytochrome-c oxidase</fullName>
        <ecNumber evidence="3">7.1.1.9</ecNumber>
    </recommendedName>
    <alternativeName>
        <fullName evidence="13">Cytochrome aa3 subunit 2</fullName>
    </alternativeName>
</protein>
<dbReference type="InterPro" id="IPR008972">
    <property type="entry name" value="Cupredoxin"/>
</dbReference>
<gene>
    <name evidence="18" type="ORF">BKA16_003492</name>
</gene>
<feature type="domain" description="Cytochrome oxidase subunit II copper A binding" evidence="17">
    <location>
        <begin position="144"/>
        <end position="322"/>
    </location>
</feature>
<dbReference type="PANTHER" id="PTHR22888:SF9">
    <property type="entry name" value="CYTOCHROME C OXIDASE SUBUNIT 2"/>
    <property type="match status" value="1"/>
</dbReference>
<comment type="function">
    <text evidence="12">Subunits I and II form the functional core of the enzyme complex. Electrons originating in cytochrome c are transferred via heme a and Cu(A) to the binuclear center formed by heme a3 and Cu(B).</text>
</comment>
<keyword evidence="5 16" id="KW-0812">Transmembrane</keyword>
<dbReference type="GO" id="GO:0004129">
    <property type="term" value="F:cytochrome-c oxidase activity"/>
    <property type="evidence" value="ECO:0007669"/>
    <property type="project" value="UniProtKB-EC"/>
</dbReference>
<dbReference type="SUPFAM" id="SSF81464">
    <property type="entry name" value="Cytochrome c oxidase subunit II-like, transmembrane region"/>
    <property type="match status" value="1"/>
</dbReference>
<evidence type="ECO:0000256" key="6">
    <source>
        <dbReference type="ARBA" id="ARBA00022723"/>
    </source>
</evidence>
<dbReference type="Proteomes" id="UP000551501">
    <property type="component" value="Unassembled WGS sequence"/>
</dbReference>
<dbReference type="PROSITE" id="PS50857">
    <property type="entry name" value="COX2_CUA"/>
    <property type="match status" value="1"/>
</dbReference>
<evidence type="ECO:0000256" key="11">
    <source>
        <dbReference type="ARBA" id="ARBA00023136"/>
    </source>
</evidence>
<dbReference type="InterPro" id="IPR001505">
    <property type="entry name" value="Copper_CuA"/>
</dbReference>
<evidence type="ECO:0000256" key="12">
    <source>
        <dbReference type="ARBA" id="ARBA00024688"/>
    </source>
</evidence>
<dbReference type="RefSeq" id="WP_183371852.1">
    <property type="nucleotide sequence ID" value="NZ_BAABHL010000126.1"/>
</dbReference>
<evidence type="ECO:0000256" key="16">
    <source>
        <dbReference type="SAM" id="Phobius"/>
    </source>
</evidence>
<dbReference type="InterPro" id="IPR036257">
    <property type="entry name" value="Cyt_c_oxidase_su2_TM_sf"/>
</dbReference>
<proteinExistence type="inferred from homology"/>